<dbReference type="AlphaFoldDB" id="A0A427XHP7"/>
<sequence length="164" mass="17462">MSGFQSVLFSSMRFVSQVQFVRRTPASFGSLDTIRFPTPGAPHLPGNAGPALHTCFQTANALDSLRRAPLPSTFSLYARWQQCPARSSVVGGGVSAPVAVDVVFTEHMGAMGAGEGEEIDKRASVALATDVEEGHGLPRELEGGGVLGGVYKRSTSRHVIYDWL</sequence>
<protein>
    <submittedName>
        <fullName evidence="1">Uncharacterized protein</fullName>
    </submittedName>
</protein>
<name>A0A427XHP7_9TREE</name>
<accession>A0A427XHP7</accession>
<gene>
    <name evidence="1" type="ORF">EHS24_002718</name>
</gene>
<proteinExistence type="predicted"/>
<organism evidence="1 2">
    <name type="scientific">Apiotrichum porosum</name>
    <dbReference type="NCBI Taxonomy" id="105984"/>
    <lineage>
        <taxon>Eukaryota</taxon>
        <taxon>Fungi</taxon>
        <taxon>Dikarya</taxon>
        <taxon>Basidiomycota</taxon>
        <taxon>Agaricomycotina</taxon>
        <taxon>Tremellomycetes</taxon>
        <taxon>Trichosporonales</taxon>
        <taxon>Trichosporonaceae</taxon>
        <taxon>Apiotrichum</taxon>
    </lineage>
</organism>
<comment type="caution">
    <text evidence="1">The sequence shown here is derived from an EMBL/GenBank/DDBJ whole genome shotgun (WGS) entry which is preliminary data.</text>
</comment>
<reference evidence="1 2" key="1">
    <citation type="submission" date="2018-11" db="EMBL/GenBank/DDBJ databases">
        <title>Genome sequence of Apiotrichum porosum DSM 27194.</title>
        <authorList>
            <person name="Aliyu H."/>
            <person name="Gorte O."/>
            <person name="Ochsenreither K."/>
        </authorList>
    </citation>
    <scope>NUCLEOTIDE SEQUENCE [LARGE SCALE GENOMIC DNA]</scope>
    <source>
        <strain evidence="1 2">DSM 27194</strain>
    </source>
</reference>
<dbReference type="RefSeq" id="XP_028473401.1">
    <property type="nucleotide sequence ID" value="XM_028618445.1"/>
</dbReference>
<dbReference type="EMBL" id="RSCE01000013">
    <property type="protein sequence ID" value="RSH78254.1"/>
    <property type="molecule type" value="Genomic_DNA"/>
</dbReference>
<evidence type="ECO:0000313" key="1">
    <source>
        <dbReference type="EMBL" id="RSH78254.1"/>
    </source>
</evidence>
<keyword evidence="2" id="KW-1185">Reference proteome</keyword>
<evidence type="ECO:0000313" key="2">
    <source>
        <dbReference type="Proteomes" id="UP000279236"/>
    </source>
</evidence>
<dbReference type="Proteomes" id="UP000279236">
    <property type="component" value="Unassembled WGS sequence"/>
</dbReference>
<dbReference type="GeneID" id="39587261"/>